<proteinExistence type="predicted"/>
<dbReference type="EnsemblMetazoa" id="CLYHEMT020542.1">
    <property type="protein sequence ID" value="CLYHEMP020542.1"/>
    <property type="gene ID" value="CLYHEMG020542"/>
</dbReference>
<dbReference type="GeneID" id="136821399"/>
<dbReference type="OrthoDB" id="5987580at2759"/>
<reference evidence="1" key="1">
    <citation type="submission" date="2021-01" db="UniProtKB">
        <authorList>
            <consortium name="EnsemblMetazoa"/>
        </authorList>
    </citation>
    <scope>IDENTIFICATION</scope>
</reference>
<organism evidence="1 2">
    <name type="scientific">Clytia hemisphaerica</name>
    <dbReference type="NCBI Taxonomy" id="252671"/>
    <lineage>
        <taxon>Eukaryota</taxon>
        <taxon>Metazoa</taxon>
        <taxon>Cnidaria</taxon>
        <taxon>Hydrozoa</taxon>
        <taxon>Hydroidolina</taxon>
        <taxon>Leptothecata</taxon>
        <taxon>Obeliida</taxon>
        <taxon>Clytiidae</taxon>
        <taxon>Clytia</taxon>
    </lineage>
</organism>
<dbReference type="RefSeq" id="XP_066933737.1">
    <property type="nucleotide sequence ID" value="XM_067077636.1"/>
</dbReference>
<dbReference type="AlphaFoldDB" id="A0A7M5XDY2"/>
<evidence type="ECO:0000313" key="1">
    <source>
        <dbReference type="EnsemblMetazoa" id="CLYHEMP020542.1"/>
    </source>
</evidence>
<keyword evidence="2" id="KW-1185">Reference proteome</keyword>
<name>A0A7M5XDY2_9CNID</name>
<sequence>MASNNPRPEPELVSYVHDVSPLKKARKSNIDYFNFKAQTEKTVHQGVSFNKDFRDTMVEASSSKSPVKLKNYKCKANYFDNTKTDIQLDRKSHVATLSSAEFKHQKQSNPNANIMTCQKILAEGYDSKIVSVVGYVCLDSCYATRTNDSSRIDVYFNDDSGSIPLTIWNPEVRGVINGVYDIFNLAVRQITIAGGTQLILSTTESTVFKQSKSNVQKKAAEYKLSEVLSFPIESCFKSGTSIRCNKSTCRKLFSIDISGAKTNHYKCPCGNRVKFTAKNTVRCYKIMLDDDREVTIFQNQLDDYISKMEINDSDDEIESAMMEDSVSKFAVSRNNVVLCFLD</sequence>
<dbReference type="Proteomes" id="UP000594262">
    <property type="component" value="Unplaced"/>
</dbReference>
<evidence type="ECO:0000313" key="2">
    <source>
        <dbReference type="Proteomes" id="UP000594262"/>
    </source>
</evidence>
<protein>
    <submittedName>
        <fullName evidence="1">Uncharacterized protein</fullName>
    </submittedName>
</protein>
<accession>A0A7M5XDY2</accession>